<dbReference type="EMBL" id="KV921881">
    <property type="protein sequence ID" value="ORE08971.1"/>
    <property type="molecule type" value="Genomic_DNA"/>
</dbReference>
<evidence type="ECO:0000256" key="2">
    <source>
        <dbReference type="ARBA" id="ARBA00004606"/>
    </source>
</evidence>
<gene>
    <name evidence="21" type="ORF">BCV72DRAFT_74837</name>
</gene>
<keyword evidence="7" id="KW-0479">Metal-binding</keyword>
<feature type="domain" description="Peptidase M28" evidence="20">
    <location>
        <begin position="408"/>
        <end position="598"/>
    </location>
</feature>
<keyword evidence="5" id="KW-0645">Protease</keyword>
<dbReference type="CDD" id="cd02121">
    <property type="entry name" value="PA_GCPII_like"/>
    <property type="match status" value="1"/>
</dbReference>
<dbReference type="InterPro" id="IPR007484">
    <property type="entry name" value="Peptidase_M28"/>
</dbReference>
<reference evidence="21" key="1">
    <citation type="journal article" date="2016" name="Proc. Natl. Acad. Sci. U.S.A.">
        <title>Lipid metabolic changes in an early divergent fungus govern the establishment of a mutualistic symbiosis with endobacteria.</title>
        <authorList>
            <person name="Lastovetsky O.A."/>
            <person name="Gaspar M.L."/>
            <person name="Mondo S.J."/>
            <person name="LaButti K.M."/>
            <person name="Sandor L."/>
            <person name="Grigoriev I.V."/>
            <person name="Henry S.A."/>
            <person name="Pawlowska T.E."/>
        </authorList>
    </citation>
    <scope>NUCLEOTIDE SEQUENCE [LARGE SCALE GENOMIC DNA]</scope>
    <source>
        <strain evidence="21">ATCC 52814</strain>
    </source>
</reference>
<evidence type="ECO:0000256" key="10">
    <source>
        <dbReference type="ARBA" id="ARBA00022968"/>
    </source>
</evidence>
<dbReference type="OrthoDB" id="5841748at2759"/>
<sequence length="783" mass="87268">MSREGAIHLPNDDESRSDGIAEKLKQARIWFNNKWNGDSNERSPLLSRDVEDPQAAKRKTKFRAVVIGSTLLIALVILGVSVAYWFKHHDKEIGDSTPFPGWNDLSQTEKEFVGLPSNESIREYLKVYTSKAHLAGTENDKEQAEWTHKQFESFGLNSTIETYWPLLNYPVARRFAIVTGPEQFRYEAKLTEDPVEEDETSHDPNVVPLFHGYSKNGTVKGRVVYANYGRVEDFQFLKDQGIELNGTIALVRYGGSFRGLKVRAAEIYGCAGVLIYSDPIDDGPLNKDEASNPAKSYPDGPWRSSSSAQRGSVLYLSLASGDPLTPGYAATENATRIDPEDAPSLAKIPSLPLSWEDALPILKATTGRGVSGADWKGGLKGVDYSSGPTEGEAILVNHIDNKITPIWNVIARIEGTEEPDRAIILGNHRDAWVYGAVDPSSGSASMLELARSFSELLKKGWRPRRTIILASWDAEEYALVGSTEWVEAHKEWLDKQAVVYINVDVAVSGPDFIAGASPSLNRLLYDVTSSVEDPRTGGSVYDAWSALSKATGNERPLVETLGSGSDFVPFLDHVGISSVSLSFSGNYGVYHSNYDSFHWMEKFGDPDFRYHQTLVKIWGLLTLRLSDSLILPLSPTDYTTELYRYVEDLSTYASPYELKELPDALDKLERTVRRFERRLQRLAGRLAEYESLADVPSVLIDRLEKANKRLTYFERGFIHPEGLPGREWFKHVVYAPGLWTGYSSQVFPGVVDSVDAKDEELIVRAEKNAAEAIEKAAEFLKID</sequence>
<dbReference type="SUPFAM" id="SSF52025">
    <property type="entry name" value="PA domain"/>
    <property type="match status" value="1"/>
</dbReference>
<dbReference type="Proteomes" id="UP000242414">
    <property type="component" value="Unassembled WGS sequence"/>
</dbReference>
<evidence type="ECO:0000256" key="8">
    <source>
        <dbReference type="ARBA" id="ARBA00022801"/>
    </source>
</evidence>
<evidence type="ECO:0000256" key="7">
    <source>
        <dbReference type="ARBA" id="ARBA00022723"/>
    </source>
</evidence>
<dbReference type="AlphaFoldDB" id="A0A1X0RAL8"/>
<dbReference type="Pfam" id="PF04253">
    <property type="entry name" value="TFR_dimer"/>
    <property type="match status" value="1"/>
</dbReference>
<evidence type="ECO:0000259" key="18">
    <source>
        <dbReference type="Pfam" id="PF02225"/>
    </source>
</evidence>
<evidence type="ECO:0000259" key="19">
    <source>
        <dbReference type="Pfam" id="PF04253"/>
    </source>
</evidence>
<keyword evidence="6 17" id="KW-0812">Transmembrane</keyword>
<evidence type="ECO:0000256" key="1">
    <source>
        <dbReference type="ARBA" id="ARBA00001947"/>
    </source>
</evidence>
<dbReference type="Gene3D" id="3.50.30.30">
    <property type="match status" value="1"/>
</dbReference>
<evidence type="ECO:0000256" key="11">
    <source>
        <dbReference type="ARBA" id="ARBA00022989"/>
    </source>
</evidence>
<feature type="region of interest" description="Disordered" evidence="16">
    <location>
        <begin position="285"/>
        <end position="307"/>
    </location>
</feature>
<dbReference type="PANTHER" id="PTHR10404:SF46">
    <property type="entry name" value="VACUOLAR PROTEIN SORTING-ASSOCIATED PROTEIN 70"/>
    <property type="match status" value="1"/>
</dbReference>
<protein>
    <submittedName>
        <fullName evidence="21">Zn-dependent exopeptidase</fullName>
    </submittedName>
</protein>
<evidence type="ECO:0000256" key="15">
    <source>
        <dbReference type="SAM" id="Coils"/>
    </source>
</evidence>
<dbReference type="SUPFAM" id="SSF47672">
    <property type="entry name" value="Transferrin receptor-like dimerisation domain"/>
    <property type="match status" value="1"/>
</dbReference>
<dbReference type="Pfam" id="PF02225">
    <property type="entry name" value="PA"/>
    <property type="match status" value="1"/>
</dbReference>
<keyword evidence="10" id="KW-0735">Signal-anchor</keyword>
<dbReference type="InterPro" id="IPR036757">
    <property type="entry name" value="TFR-like_dimer_dom_sf"/>
</dbReference>
<evidence type="ECO:0000256" key="16">
    <source>
        <dbReference type="SAM" id="MobiDB-lite"/>
    </source>
</evidence>
<feature type="domain" description="PA" evidence="18">
    <location>
        <begin position="219"/>
        <end position="302"/>
    </location>
</feature>
<keyword evidence="8" id="KW-0378">Hydrolase</keyword>
<feature type="transmembrane region" description="Helical" evidence="17">
    <location>
        <begin position="64"/>
        <end position="86"/>
    </location>
</feature>
<keyword evidence="13 17" id="KW-0472">Membrane</keyword>
<evidence type="ECO:0000313" key="21">
    <source>
        <dbReference type="EMBL" id="ORE08971.1"/>
    </source>
</evidence>
<dbReference type="InterPro" id="IPR046450">
    <property type="entry name" value="PA_dom_sf"/>
</dbReference>
<dbReference type="FunFam" id="3.50.30.30:FF:000008">
    <property type="entry name" value="Glutamate carboxypeptidase 2"/>
    <property type="match status" value="1"/>
</dbReference>
<dbReference type="GO" id="GO:0004180">
    <property type="term" value="F:carboxypeptidase activity"/>
    <property type="evidence" value="ECO:0007669"/>
    <property type="project" value="UniProtKB-KW"/>
</dbReference>
<evidence type="ECO:0000259" key="20">
    <source>
        <dbReference type="Pfam" id="PF04389"/>
    </source>
</evidence>
<dbReference type="GO" id="GO:0006508">
    <property type="term" value="P:proteolysis"/>
    <property type="evidence" value="ECO:0007669"/>
    <property type="project" value="UniProtKB-KW"/>
</dbReference>
<evidence type="ECO:0000256" key="12">
    <source>
        <dbReference type="ARBA" id="ARBA00023049"/>
    </source>
</evidence>
<evidence type="ECO:0000256" key="5">
    <source>
        <dbReference type="ARBA" id="ARBA00022670"/>
    </source>
</evidence>
<dbReference type="GO" id="GO:0046872">
    <property type="term" value="F:metal ion binding"/>
    <property type="evidence" value="ECO:0007669"/>
    <property type="project" value="UniProtKB-KW"/>
</dbReference>
<keyword evidence="14" id="KW-0325">Glycoprotein</keyword>
<comment type="similarity">
    <text evidence="3">Belongs to the peptidase M28 family. M28B subfamily.</text>
</comment>
<keyword evidence="9" id="KW-0862">Zinc</keyword>
<dbReference type="Pfam" id="PF04389">
    <property type="entry name" value="Peptidase_M28"/>
    <property type="match status" value="1"/>
</dbReference>
<accession>A0A1X0RAL8</accession>
<evidence type="ECO:0000256" key="17">
    <source>
        <dbReference type="SAM" id="Phobius"/>
    </source>
</evidence>
<feature type="coiled-coil region" evidence="15">
    <location>
        <begin position="658"/>
        <end position="692"/>
    </location>
</feature>
<comment type="cofactor">
    <cofactor evidence="1">
        <name>Zn(2+)</name>
        <dbReference type="ChEBI" id="CHEBI:29105"/>
    </cofactor>
</comment>
<dbReference type="PANTHER" id="PTHR10404">
    <property type="entry name" value="N-ACETYLATED-ALPHA-LINKED ACIDIC DIPEPTIDASE"/>
    <property type="match status" value="1"/>
</dbReference>
<evidence type="ECO:0000256" key="14">
    <source>
        <dbReference type="ARBA" id="ARBA00023180"/>
    </source>
</evidence>
<dbReference type="InterPro" id="IPR039373">
    <property type="entry name" value="Peptidase_M28B"/>
</dbReference>
<dbReference type="InterPro" id="IPR007365">
    <property type="entry name" value="TFR-like_dimer_dom"/>
</dbReference>
<dbReference type="Gene3D" id="1.20.930.40">
    <property type="entry name" value="Transferrin receptor-like, dimerisation domain"/>
    <property type="match status" value="1"/>
</dbReference>
<dbReference type="SUPFAM" id="SSF53187">
    <property type="entry name" value="Zn-dependent exopeptidases"/>
    <property type="match status" value="1"/>
</dbReference>
<dbReference type="CDD" id="cd08022">
    <property type="entry name" value="M28_PSMA_like"/>
    <property type="match status" value="1"/>
</dbReference>
<dbReference type="FunFam" id="3.40.630.10:FF:000009">
    <property type="entry name" value="N-acetylated-alpha-linked acidic dipeptidase 2"/>
    <property type="match status" value="1"/>
</dbReference>
<dbReference type="GO" id="GO:0016020">
    <property type="term" value="C:membrane"/>
    <property type="evidence" value="ECO:0007669"/>
    <property type="project" value="UniProtKB-SubCell"/>
</dbReference>
<evidence type="ECO:0000256" key="9">
    <source>
        <dbReference type="ARBA" id="ARBA00022833"/>
    </source>
</evidence>
<proteinExistence type="inferred from homology"/>
<keyword evidence="12" id="KW-0482">Metalloprotease</keyword>
<evidence type="ECO:0000256" key="6">
    <source>
        <dbReference type="ARBA" id="ARBA00022692"/>
    </source>
</evidence>
<organism evidence="21">
    <name type="scientific">Rhizopus microsporus var. microsporus</name>
    <dbReference type="NCBI Taxonomy" id="86635"/>
    <lineage>
        <taxon>Eukaryota</taxon>
        <taxon>Fungi</taxon>
        <taxon>Fungi incertae sedis</taxon>
        <taxon>Mucoromycota</taxon>
        <taxon>Mucoromycotina</taxon>
        <taxon>Mucoromycetes</taxon>
        <taxon>Mucorales</taxon>
        <taxon>Mucorineae</taxon>
        <taxon>Rhizopodaceae</taxon>
        <taxon>Rhizopus</taxon>
    </lineage>
</organism>
<name>A0A1X0RAL8_RHIZD</name>
<dbReference type="Gene3D" id="3.40.630.10">
    <property type="entry name" value="Zn peptidases"/>
    <property type="match status" value="1"/>
</dbReference>
<dbReference type="GO" id="GO:0008237">
    <property type="term" value="F:metallopeptidase activity"/>
    <property type="evidence" value="ECO:0007669"/>
    <property type="project" value="UniProtKB-KW"/>
</dbReference>
<evidence type="ECO:0000256" key="4">
    <source>
        <dbReference type="ARBA" id="ARBA00022645"/>
    </source>
</evidence>
<keyword evidence="15" id="KW-0175">Coiled coil</keyword>
<evidence type="ECO:0000256" key="3">
    <source>
        <dbReference type="ARBA" id="ARBA00005634"/>
    </source>
</evidence>
<dbReference type="InterPro" id="IPR003137">
    <property type="entry name" value="PA_domain"/>
</dbReference>
<feature type="domain" description="Transferrin receptor-like dimerisation" evidence="19">
    <location>
        <begin position="658"/>
        <end position="781"/>
    </location>
</feature>
<keyword evidence="4" id="KW-0121">Carboxypeptidase</keyword>
<dbReference type="VEuPathDB" id="FungiDB:BCV72DRAFT_74837"/>
<keyword evidence="11 17" id="KW-1133">Transmembrane helix</keyword>
<comment type="subcellular location">
    <subcellularLocation>
        <location evidence="2">Membrane</location>
        <topology evidence="2">Single-pass type II membrane protein</topology>
    </subcellularLocation>
</comment>
<evidence type="ECO:0000256" key="13">
    <source>
        <dbReference type="ARBA" id="ARBA00023136"/>
    </source>
</evidence>